<dbReference type="InterPro" id="IPR043426">
    <property type="entry name" value="MltB-like"/>
</dbReference>
<feature type="domain" description="Transglycosylase SLT" evidence="3">
    <location>
        <begin position="38"/>
        <end position="330"/>
    </location>
</feature>
<dbReference type="Pfam" id="PF13406">
    <property type="entry name" value="SLT_2"/>
    <property type="match status" value="1"/>
</dbReference>
<dbReference type="PANTHER" id="PTHR30163:SF8">
    <property type="entry name" value="LYTIC MUREIN TRANSGLYCOSYLASE"/>
    <property type="match status" value="1"/>
</dbReference>
<dbReference type="PANTHER" id="PTHR30163">
    <property type="entry name" value="MEMBRANE-BOUND LYTIC MUREIN TRANSGLYCOSYLASE B"/>
    <property type="match status" value="1"/>
</dbReference>
<dbReference type="GO" id="GO:0008933">
    <property type="term" value="F:peptidoglycan lytic transglycosylase activity"/>
    <property type="evidence" value="ECO:0007669"/>
    <property type="project" value="TreeGrafter"/>
</dbReference>
<feature type="chain" id="PRO_5036839440" evidence="1">
    <location>
        <begin position="35"/>
        <end position="410"/>
    </location>
</feature>
<organism evidence="4 5">
    <name type="scientific">Roseibium polysiphoniae</name>
    <dbReference type="NCBI Taxonomy" id="2571221"/>
    <lineage>
        <taxon>Bacteria</taxon>
        <taxon>Pseudomonadati</taxon>
        <taxon>Pseudomonadota</taxon>
        <taxon>Alphaproteobacteria</taxon>
        <taxon>Hyphomicrobiales</taxon>
        <taxon>Stappiaceae</taxon>
        <taxon>Roseibium</taxon>
    </lineage>
</organism>
<dbReference type="InterPro" id="IPR002477">
    <property type="entry name" value="Peptidoglycan-bd-like"/>
</dbReference>
<dbReference type="NCBIfam" id="TIGR02283">
    <property type="entry name" value="MltB_2"/>
    <property type="match status" value="1"/>
</dbReference>
<dbReference type="Gene3D" id="1.10.101.10">
    <property type="entry name" value="PGBD-like superfamily/PGBD"/>
    <property type="match status" value="1"/>
</dbReference>
<evidence type="ECO:0000259" key="2">
    <source>
        <dbReference type="Pfam" id="PF01471"/>
    </source>
</evidence>
<keyword evidence="1" id="KW-0732">Signal</keyword>
<evidence type="ECO:0000256" key="1">
    <source>
        <dbReference type="SAM" id="SignalP"/>
    </source>
</evidence>
<name>A0A944GU08_9HYPH</name>
<accession>A0A944GU08</accession>
<dbReference type="SUPFAM" id="SSF47090">
    <property type="entry name" value="PGBD-like"/>
    <property type="match status" value="1"/>
</dbReference>
<proteinExistence type="predicted"/>
<protein>
    <submittedName>
        <fullName evidence="4">Lytic murein transglycosylase</fullName>
    </submittedName>
</protein>
<dbReference type="InterPro" id="IPR036365">
    <property type="entry name" value="PGBD-like_sf"/>
</dbReference>
<dbReference type="EMBL" id="QTKU01000002">
    <property type="protein sequence ID" value="MBS8261025.1"/>
    <property type="molecule type" value="Genomic_DNA"/>
</dbReference>
<dbReference type="AlphaFoldDB" id="A0A944GU08"/>
<dbReference type="CDD" id="cd13399">
    <property type="entry name" value="Slt35-like"/>
    <property type="match status" value="1"/>
</dbReference>
<dbReference type="GO" id="GO:0009253">
    <property type="term" value="P:peptidoglycan catabolic process"/>
    <property type="evidence" value="ECO:0007669"/>
    <property type="project" value="TreeGrafter"/>
</dbReference>
<reference evidence="4" key="1">
    <citation type="submission" date="2018-08" db="EMBL/GenBank/DDBJ databases">
        <authorList>
            <person name="Jin W."/>
            <person name="Wang H."/>
            <person name="Yang Y."/>
            <person name="Li M."/>
            <person name="Liu J."/>
        </authorList>
    </citation>
    <scope>NUCLEOTIDE SEQUENCE</scope>
    <source>
        <strain evidence="4">AESS21</strain>
    </source>
</reference>
<dbReference type="Proteomes" id="UP000705379">
    <property type="component" value="Unassembled WGS sequence"/>
</dbReference>
<dbReference type="InterPro" id="IPR031304">
    <property type="entry name" value="SLT_2"/>
</dbReference>
<comment type="caution">
    <text evidence="4">The sequence shown here is derived from an EMBL/GenBank/DDBJ whole genome shotgun (WGS) entry which is preliminary data.</text>
</comment>
<dbReference type="Gene3D" id="1.10.8.350">
    <property type="entry name" value="Bacterial muramidase"/>
    <property type="match status" value="1"/>
</dbReference>
<dbReference type="Pfam" id="PF01471">
    <property type="entry name" value="PG_binding_1"/>
    <property type="match status" value="1"/>
</dbReference>
<dbReference type="SUPFAM" id="SSF53955">
    <property type="entry name" value="Lysozyme-like"/>
    <property type="match status" value="1"/>
</dbReference>
<dbReference type="InterPro" id="IPR036366">
    <property type="entry name" value="PGBDSf"/>
</dbReference>
<feature type="domain" description="Peptidoglycan binding-like" evidence="2">
    <location>
        <begin position="351"/>
        <end position="400"/>
    </location>
</feature>
<evidence type="ECO:0000313" key="4">
    <source>
        <dbReference type="EMBL" id="MBS8261025.1"/>
    </source>
</evidence>
<sequence>MISDIAKKWVEMRRISLALLVTTFAALFSAAAIADQRFDRFVADFWPTAKASGISSSTYRSVFTGMDPDPDTLRLMAKQSEFVKPVWDYLDSAVSEVRVTRGRELLTEYDTVLRNVEARYGVDREAVLAIWGMETNYGGFMGKHNVIRALATLAYAAPRRTKFWRSELVKALSIVQAGHVRFSDMEGSWAGAMGHTQFMPSSWEAYSADYDGDGRRDIWTSVPDALASTAYYLKKHGWQTGKTWGYEVVLPRSFDFRLADDDTSLTLGDWRRQGVRRANGRDFPRPGDKAILVMPAGASGPAFLMLRNFYVIKRYNNATAYALAVGHLADRIIGGGTLAGDWSREYMPLSRSETAELQSELNRRGFDVGAADGRIGPATRRGIRAYQKARGLIPDGYASVVLLARIKLDS</sequence>
<evidence type="ECO:0000259" key="3">
    <source>
        <dbReference type="Pfam" id="PF13406"/>
    </source>
</evidence>
<reference evidence="4" key="2">
    <citation type="journal article" date="2021" name="Microorganisms">
        <title>Bacterial Dimethylsulfoniopropionate Biosynthesis in the East China Sea.</title>
        <authorList>
            <person name="Liu J."/>
            <person name="Zhang Y."/>
            <person name="Liu J."/>
            <person name="Zhong H."/>
            <person name="Williams B.T."/>
            <person name="Zheng Y."/>
            <person name="Curson A.R.J."/>
            <person name="Sun C."/>
            <person name="Sun H."/>
            <person name="Song D."/>
            <person name="Wagner Mackenzie B."/>
            <person name="Bermejo Martinez A."/>
            <person name="Todd J.D."/>
            <person name="Zhang X.H."/>
        </authorList>
    </citation>
    <scope>NUCLEOTIDE SEQUENCE</scope>
    <source>
        <strain evidence="4">AESS21</strain>
    </source>
</reference>
<evidence type="ECO:0000313" key="5">
    <source>
        <dbReference type="Proteomes" id="UP000705379"/>
    </source>
</evidence>
<dbReference type="InterPro" id="IPR023346">
    <property type="entry name" value="Lysozyme-like_dom_sf"/>
</dbReference>
<gene>
    <name evidence="4" type="ORF">DYI23_12415</name>
</gene>
<dbReference type="FunFam" id="1.10.8.350:FF:000001">
    <property type="entry name" value="Lytic murein transglycosylase B"/>
    <property type="match status" value="1"/>
</dbReference>
<dbReference type="Gene3D" id="1.10.530.10">
    <property type="match status" value="1"/>
</dbReference>
<dbReference type="InterPro" id="IPR011970">
    <property type="entry name" value="MltB_2"/>
</dbReference>
<feature type="signal peptide" evidence="1">
    <location>
        <begin position="1"/>
        <end position="34"/>
    </location>
</feature>